<evidence type="ECO:0000259" key="7">
    <source>
        <dbReference type="Pfam" id="PF04991"/>
    </source>
</evidence>
<protein>
    <recommendedName>
        <fullName evidence="7">LicD/FKTN/FKRP nucleotidyltransferase domain-containing protein</fullName>
    </recommendedName>
</protein>
<gene>
    <name evidence="8" type="ORF">SPAPADRAFT_53912</name>
</gene>
<evidence type="ECO:0000256" key="5">
    <source>
        <dbReference type="SAM" id="MobiDB-lite"/>
    </source>
</evidence>
<comment type="subcellular location">
    <subcellularLocation>
        <location evidence="1">Membrane</location>
        <topology evidence="1">Single-pass membrane protein</topology>
    </subcellularLocation>
</comment>
<dbReference type="eggNOG" id="ENOG502QREF">
    <property type="taxonomic scope" value="Eukaryota"/>
</dbReference>
<feature type="domain" description="LicD/FKTN/FKRP nucleotidyltransferase" evidence="7">
    <location>
        <begin position="582"/>
        <end position="704"/>
    </location>
</feature>
<reference evidence="8 9" key="1">
    <citation type="journal article" date="2011" name="Proc. Natl. Acad. Sci. U.S.A.">
        <title>Comparative genomics of xylose-fermenting fungi for enhanced biofuel production.</title>
        <authorList>
            <person name="Wohlbach D.J."/>
            <person name="Kuo A."/>
            <person name="Sato T.K."/>
            <person name="Potts K.M."/>
            <person name="Salamov A.A."/>
            <person name="LaButti K.M."/>
            <person name="Sun H."/>
            <person name="Clum A."/>
            <person name="Pangilinan J.L."/>
            <person name="Lindquist E.A."/>
            <person name="Lucas S."/>
            <person name="Lapidus A."/>
            <person name="Jin M."/>
            <person name="Gunawan C."/>
            <person name="Balan V."/>
            <person name="Dale B.E."/>
            <person name="Jeffries T.W."/>
            <person name="Zinkel R."/>
            <person name="Barry K.W."/>
            <person name="Grigoriev I.V."/>
            <person name="Gasch A.P."/>
        </authorList>
    </citation>
    <scope>NUCLEOTIDE SEQUENCE [LARGE SCALE GENOMIC DNA]</scope>
    <source>
        <strain evidence="9">NRRL Y-27907 / 11-Y1</strain>
    </source>
</reference>
<dbReference type="STRING" id="619300.G3AEG3"/>
<keyword evidence="3" id="KW-1133">Transmembrane helix</keyword>
<keyword evidence="4" id="KW-0472">Membrane</keyword>
<dbReference type="Proteomes" id="UP000000709">
    <property type="component" value="Unassembled WGS sequence"/>
</dbReference>
<evidence type="ECO:0000256" key="3">
    <source>
        <dbReference type="ARBA" id="ARBA00022989"/>
    </source>
</evidence>
<dbReference type="HOGENOM" id="CLU_008074_1_0_1"/>
<dbReference type="AlphaFoldDB" id="G3AEG3"/>
<feature type="chain" id="PRO_5003442223" description="LicD/FKTN/FKRP nucleotidyltransferase domain-containing protein" evidence="6">
    <location>
        <begin position="17"/>
        <end position="963"/>
    </location>
</feature>
<dbReference type="EMBL" id="GL996499">
    <property type="protein sequence ID" value="EGW35751.1"/>
    <property type="molecule type" value="Genomic_DNA"/>
</dbReference>
<dbReference type="GO" id="GO:0009100">
    <property type="term" value="P:glycoprotein metabolic process"/>
    <property type="evidence" value="ECO:0007669"/>
    <property type="project" value="UniProtKB-ARBA"/>
</dbReference>
<feature type="compositionally biased region" description="Polar residues" evidence="5">
    <location>
        <begin position="270"/>
        <end position="280"/>
    </location>
</feature>
<keyword evidence="6" id="KW-0732">Signal</keyword>
<evidence type="ECO:0000256" key="6">
    <source>
        <dbReference type="SAM" id="SignalP"/>
    </source>
</evidence>
<dbReference type="RefSeq" id="XP_007373163.1">
    <property type="nucleotide sequence ID" value="XM_007373101.1"/>
</dbReference>
<feature type="compositionally biased region" description="Basic and acidic residues" evidence="5">
    <location>
        <begin position="202"/>
        <end position="269"/>
    </location>
</feature>
<dbReference type="GO" id="GO:0016020">
    <property type="term" value="C:membrane"/>
    <property type="evidence" value="ECO:0007669"/>
    <property type="project" value="UniProtKB-SubCell"/>
</dbReference>
<dbReference type="KEGG" id="spaa:SPAPADRAFT_53912"/>
<feature type="compositionally biased region" description="Basic and acidic residues" evidence="5">
    <location>
        <begin position="315"/>
        <end position="339"/>
    </location>
</feature>
<name>G3AEG3_SPAPN</name>
<dbReference type="PANTHER" id="PTHR15407">
    <property type="entry name" value="FUKUTIN-RELATED"/>
    <property type="match status" value="1"/>
</dbReference>
<evidence type="ECO:0000256" key="1">
    <source>
        <dbReference type="ARBA" id="ARBA00004167"/>
    </source>
</evidence>
<feature type="region of interest" description="Disordered" evidence="5">
    <location>
        <begin position="202"/>
        <end position="339"/>
    </location>
</feature>
<organism evidence="9">
    <name type="scientific">Spathaspora passalidarum (strain NRRL Y-27907 / 11-Y1)</name>
    <dbReference type="NCBI Taxonomy" id="619300"/>
    <lineage>
        <taxon>Eukaryota</taxon>
        <taxon>Fungi</taxon>
        <taxon>Dikarya</taxon>
        <taxon>Ascomycota</taxon>
        <taxon>Saccharomycotina</taxon>
        <taxon>Pichiomycetes</taxon>
        <taxon>Debaryomycetaceae</taxon>
        <taxon>Spathaspora</taxon>
    </lineage>
</organism>
<dbReference type="PANTHER" id="PTHR15407:SF28">
    <property type="entry name" value="RIBITOL-5-PHOSPHATE TRANSFERASE FKTN"/>
    <property type="match status" value="1"/>
</dbReference>
<evidence type="ECO:0000313" key="8">
    <source>
        <dbReference type="EMBL" id="EGW35751.1"/>
    </source>
</evidence>
<dbReference type="OrthoDB" id="444255at2759"/>
<keyword evidence="9" id="KW-1185">Reference proteome</keyword>
<dbReference type="InterPro" id="IPR007074">
    <property type="entry name" value="LicD/FKTN/FKRP_NTP_transf"/>
</dbReference>
<evidence type="ECO:0000256" key="4">
    <source>
        <dbReference type="ARBA" id="ARBA00023136"/>
    </source>
</evidence>
<keyword evidence="2" id="KW-0812">Transmembrane</keyword>
<feature type="compositionally biased region" description="Basic and acidic residues" evidence="5">
    <location>
        <begin position="281"/>
        <end position="302"/>
    </location>
</feature>
<dbReference type="InterPro" id="IPR009644">
    <property type="entry name" value="FKTN/MNN4/W02B3.4-1"/>
</dbReference>
<dbReference type="OMA" id="FTLAMYY"/>
<dbReference type="InParanoid" id="G3AEG3"/>
<evidence type="ECO:0000313" key="9">
    <source>
        <dbReference type="Proteomes" id="UP000000709"/>
    </source>
</evidence>
<evidence type="ECO:0000256" key="2">
    <source>
        <dbReference type="ARBA" id="ARBA00022692"/>
    </source>
</evidence>
<dbReference type="Pfam" id="PF04991">
    <property type="entry name" value="LicD"/>
    <property type="match status" value="1"/>
</dbReference>
<dbReference type="FunCoup" id="G3AEG3">
    <property type="interactions" value="104"/>
</dbReference>
<accession>G3AEG3</accession>
<dbReference type="GeneID" id="18871821"/>
<proteinExistence type="predicted"/>
<feature type="signal peptide" evidence="6">
    <location>
        <begin position="1"/>
        <end position="16"/>
    </location>
</feature>
<sequence>MVAGLLFLVTFTIISSSRDRLSTYNHQERRVDIYREASEPERQLDMKIEETFQNKIRNDLEDKFWLADTSIQPHAHINIPQYYDTRKNYQQEKPLLQPFDPRFTLGLYYYYINEEMNRNPLATQIEIPFNWYDWIDMSELNKYLLAPRHQKPNCHILDSDADAHKIEERKKKVAISKLSEEEKKRLFEDYARYEKERMDEMRRLEEERRKEEEREEKISEERKKQIEQEDQNRKNLEKLREIQEAREKARNEGKEEENKHKQSEKDKEQLQQIQQENSNKSPDDTKDNPQENKAQKDSDKTPPEAQKGDQIVLNKPEKRDNLGKRDENLDEPKLGKRDLHSFGKRDERFDLLQPVPGDRIVPIVETFCVNDIKLPYKHNDGHRVHPGFNVFLPPGKTTQQRAKLAGRSYMYSFAPPPSSVLFLTKEGSYSVGIKSNIKLLDNGIPESYIQEHGNTKLNVLTEYHKLKKNHAPDTHKVINDYEIHIPEDSFKVNFDAIIMGYQRKLNRGQSLTPKEQKYFESLKYSVHKVQTDGPTKYLEESRLLNTLLGDHYDWRFFSGVMYGTTELELTLHRMIRAWLSFTRKTGITTWIAHGSLLSWYWNGLAFPWDNDIDVQVPILDLHKLSLEYNQTLVVEDPEDGYGRYFLDCSTFITQREKGNGQNNIDARFIDIDTGLYIDITALAVSNTEPPKDYEEMLPYTFQKNEEDYTAQNSLLQLYNCRNNHFSSYEELSPLIKTSVEGEIGYIPQRYPSILAREYPTGMTSHRFLGHIFVPRLRLWVKEEDLFYFLRDRAKWNRYHSYNERAGEDPDHTPFLDFSYYMTEDEVAKLNRDRSEGYKSLQQRSFPYLNGEEVQRVIRMSDKDLLDFLRKDEVLIQYYKYRAFTSFHEQEIMRLTFGKSTANLMANSPDFPPIKYEPFAYRLKNDLDSYDERISRSLALEAAYKQGDVRVSSRVQEDIFEYLN</sequence>